<feature type="compositionally biased region" description="Basic and acidic residues" evidence="1">
    <location>
        <begin position="335"/>
        <end position="348"/>
    </location>
</feature>
<gene>
    <name evidence="2" type="ORF">g.34176</name>
</gene>
<feature type="compositionally biased region" description="Low complexity" evidence="1">
    <location>
        <begin position="24"/>
        <end position="38"/>
    </location>
</feature>
<reference evidence="2" key="1">
    <citation type="submission" date="2015-11" db="EMBL/GenBank/DDBJ databases">
        <title>De novo transcriptome assembly of four potential Pierce s Disease insect vectors from Arizona vineyards.</title>
        <authorList>
            <person name="Tassone E.E."/>
        </authorList>
    </citation>
    <scope>NUCLEOTIDE SEQUENCE</scope>
</reference>
<evidence type="ECO:0000256" key="1">
    <source>
        <dbReference type="SAM" id="MobiDB-lite"/>
    </source>
</evidence>
<feature type="region of interest" description="Disordered" evidence="1">
    <location>
        <begin position="324"/>
        <end position="348"/>
    </location>
</feature>
<name>A0A1B6JS04_9HEMI</name>
<dbReference type="AlphaFoldDB" id="A0A1B6JS04"/>
<dbReference type="EMBL" id="GECU01005717">
    <property type="protein sequence ID" value="JAT01990.1"/>
    <property type="molecule type" value="Transcribed_RNA"/>
</dbReference>
<feature type="compositionally biased region" description="Polar residues" evidence="1">
    <location>
        <begin position="228"/>
        <end position="248"/>
    </location>
</feature>
<accession>A0A1B6JS04</accession>
<protein>
    <submittedName>
        <fullName evidence="2">Uncharacterized protein</fullName>
    </submittedName>
</protein>
<proteinExistence type="predicted"/>
<feature type="compositionally biased region" description="Low complexity" evidence="1">
    <location>
        <begin position="130"/>
        <end position="140"/>
    </location>
</feature>
<evidence type="ECO:0000313" key="2">
    <source>
        <dbReference type="EMBL" id="JAT01990.1"/>
    </source>
</evidence>
<organism evidence="2">
    <name type="scientific">Homalodisca liturata</name>
    <dbReference type="NCBI Taxonomy" id="320908"/>
    <lineage>
        <taxon>Eukaryota</taxon>
        <taxon>Metazoa</taxon>
        <taxon>Ecdysozoa</taxon>
        <taxon>Arthropoda</taxon>
        <taxon>Hexapoda</taxon>
        <taxon>Insecta</taxon>
        <taxon>Pterygota</taxon>
        <taxon>Neoptera</taxon>
        <taxon>Paraneoptera</taxon>
        <taxon>Hemiptera</taxon>
        <taxon>Auchenorrhyncha</taxon>
        <taxon>Membracoidea</taxon>
        <taxon>Cicadellidae</taxon>
        <taxon>Cicadellinae</taxon>
        <taxon>Proconiini</taxon>
        <taxon>Homalodisca</taxon>
    </lineage>
</organism>
<feature type="region of interest" description="Disordered" evidence="1">
    <location>
        <begin position="189"/>
        <end position="259"/>
    </location>
</feature>
<feature type="region of interest" description="Disordered" evidence="1">
    <location>
        <begin position="1"/>
        <end position="143"/>
    </location>
</feature>
<sequence length="393" mass="44480">MNRRDPCPRAHAPSRIPVPTYRRQQQQFGSPPSGPTQSVHLAIEETIRGPLGPGTRGGQRRQSQQTCPNESRRRRHTGADLPYLRRPPPGGDQTRTGTGWAAQLPHLHLPRSCGRQQGVYRDPQHRNEFQQSQGSAQQGGLRRCATYHDEFRRSHSEISFPRQRPPPCGADQMRTGTGWASQLPRLQTYRGEPRPTGVHRCPSHRNEFGRSQSEISFQRRRSPPSGADQMTTSRGWAQQLPHLQTSREGSGPSRHRHCPSYRNEFAQSQAHLGGPSSGVRHCPSYRNEFGRSQSEISFPRLRGPSPSGNQMRTGLGWASQLPDIQVTRPTPTPEGVRRDPGYRNEFRHTDIFPTQSGNRRETAARALEQIQNIMCDARQRVNEVAQNVLQRRQ</sequence>